<organism evidence="1 2">
    <name type="scientific">Paraburkholderia caribensis MBA4</name>
    <dbReference type="NCBI Taxonomy" id="1323664"/>
    <lineage>
        <taxon>Bacteria</taxon>
        <taxon>Pseudomonadati</taxon>
        <taxon>Pseudomonadota</taxon>
        <taxon>Betaproteobacteria</taxon>
        <taxon>Burkholderiales</taxon>
        <taxon>Burkholderiaceae</taxon>
        <taxon>Paraburkholderia</taxon>
    </lineage>
</organism>
<evidence type="ECO:0000313" key="2">
    <source>
        <dbReference type="Proteomes" id="UP000019146"/>
    </source>
</evidence>
<protein>
    <submittedName>
        <fullName evidence="1">Uncharacterized protein</fullName>
    </submittedName>
</protein>
<geneLocation type="plasmid" evidence="2"/>
<sequence length="61" mass="6716">MLSTRNPAEPVMNELGLVTISVNELRRVKVSNSAFLLTDDASFMTWAIISVDGPHSVRLNT</sequence>
<gene>
    <name evidence="1" type="ORF">K788_0001873</name>
</gene>
<dbReference type="KEGG" id="bcai:K788_0001873"/>
<evidence type="ECO:0000313" key="1">
    <source>
        <dbReference type="EMBL" id="ALL71313.1"/>
    </source>
</evidence>
<accession>A0A0P0RQD9</accession>
<name>A0A0P0RQD9_9BURK</name>
<dbReference type="EMBL" id="CP012748">
    <property type="protein sequence ID" value="ALL71313.1"/>
    <property type="molecule type" value="Genomic_DNA"/>
</dbReference>
<proteinExistence type="predicted"/>
<reference evidence="1 2" key="1">
    <citation type="journal article" date="2014" name="Genome Announc.">
        <title>Draft Genome Sequence of the Haloacid-Degrading Burkholderia caribensis Strain MBA4.</title>
        <authorList>
            <person name="Pan Y."/>
            <person name="Kong K.F."/>
            <person name="Tsang J.S."/>
        </authorList>
    </citation>
    <scope>NUCLEOTIDE SEQUENCE [LARGE SCALE GENOMIC DNA]</scope>
    <source>
        <strain evidence="1 2">MBA4</strain>
        <plasmid evidence="2">Plasmid</plasmid>
    </source>
</reference>
<keyword evidence="1" id="KW-0614">Plasmid</keyword>
<dbReference type="AlphaFoldDB" id="A0A0P0RQD9"/>
<dbReference type="Proteomes" id="UP000019146">
    <property type="component" value="Plasmid unnamed"/>
</dbReference>